<evidence type="ECO:0000313" key="2">
    <source>
        <dbReference type="Proteomes" id="UP000002892"/>
    </source>
</evidence>
<proteinExistence type="predicted"/>
<dbReference type="EMBL" id="CP003639">
    <property type="protein sequence ID" value="AFM42988.1"/>
    <property type="molecule type" value="Genomic_DNA"/>
</dbReference>
<accession>I4DB14</accession>
<dbReference type="RefSeq" id="WP_014828974.1">
    <property type="nucleotide sequence ID" value="NC_018068.1"/>
</dbReference>
<keyword evidence="2" id="KW-1185">Reference proteome</keyword>
<dbReference type="OrthoDB" id="1905838at2"/>
<dbReference type="KEGG" id="dai:Desaci_4126"/>
<dbReference type="STRING" id="646529.Desaci_4126"/>
<name>I4DB14_DESAJ</name>
<reference evidence="1 2" key="1">
    <citation type="journal article" date="2012" name="J. Bacteriol.">
        <title>Complete genome sequences of Desulfosporosinus orientis DSM765T, Desulfosporosinus youngiae DSM17734T, Desulfosporosinus meridiei DSM13257T, and Desulfosporosinus acidiphilus DSM22704T.</title>
        <authorList>
            <person name="Pester M."/>
            <person name="Brambilla E."/>
            <person name="Alazard D."/>
            <person name="Rattei T."/>
            <person name="Weinmaier T."/>
            <person name="Han J."/>
            <person name="Lucas S."/>
            <person name="Lapidus A."/>
            <person name="Cheng J.F."/>
            <person name="Goodwin L."/>
            <person name="Pitluck S."/>
            <person name="Peters L."/>
            <person name="Ovchinnikova G."/>
            <person name="Teshima H."/>
            <person name="Detter J.C."/>
            <person name="Han C.S."/>
            <person name="Tapia R."/>
            <person name="Land M.L."/>
            <person name="Hauser L."/>
            <person name="Kyrpides N.C."/>
            <person name="Ivanova N.N."/>
            <person name="Pagani I."/>
            <person name="Huntmann M."/>
            <person name="Wei C.L."/>
            <person name="Davenport K.W."/>
            <person name="Daligault H."/>
            <person name="Chain P.S."/>
            <person name="Chen A."/>
            <person name="Mavromatis K."/>
            <person name="Markowitz V."/>
            <person name="Szeto E."/>
            <person name="Mikhailova N."/>
            <person name="Pati A."/>
            <person name="Wagner M."/>
            <person name="Woyke T."/>
            <person name="Ollivier B."/>
            <person name="Klenk H.P."/>
            <person name="Spring S."/>
            <person name="Loy A."/>
        </authorList>
    </citation>
    <scope>NUCLEOTIDE SEQUENCE [LARGE SCALE GENOMIC DNA]</scope>
    <source>
        <strain evidence="2">DSM 22704 / JCM 16185 / SJ4</strain>
    </source>
</reference>
<evidence type="ECO:0000313" key="1">
    <source>
        <dbReference type="EMBL" id="AFM42988.1"/>
    </source>
</evidence>
<dbReference type="Proteomes" id="UP000002892">
    <property type="component" value="Chromosome"/>
</dbReference>
<dbReference type="AlphaFoldDB" id="I4DB14"/>
<organism evidence="1 2">
    <name type="scientific">Desulfosporosinus acidiphilus (strain DSM 22704 / JCM 16185 / SJ4)</name>
    <dbReference type="NCBI Taxonomy" id="646529"/>
    <lineage>
        <taxon>Bacteria</taxon>
        <taxon>Bacillati</taxon>
        <taxon>Bacillota</taxon>
        <taxon>Clostridia</taxon>
        <taxon>Eubacteriales</taxon>
        <taxon>Desulfitobacteriaceae</taxon>
        <taxon>Desulfosporosinus</taxon>
    </lineage>
</organism>
<sequence>MNECYFCLLRNDHGGKCEGKISTIPCLLFKRDPRGCKKYLENIKFDVPFGINIPEIGKETTDWTMRGVAKTLTITNIRKVEWHTNAKGLHGVHFWVDIWYWSDENGELPPERPKLRLVKNEGEQGVEKLSSRNRHQFTH</sequence>
<protein>
    <submittedName>
        <fullName evidence="1">Uncharacterized protein</fullName>
    </submittedName>
</protein>
<dbReference type="HOGENOM" id="CLU_1841871_0_0_9"/>
<gene>
    <name evidence="1" type="ordered locus">Desaci_4126</name>
</gene>